<name>A0A6P4BH45_ZIZJJ</name>
<keyword evidence="2" id="KW-1185">Reference proteome</keyword>
<accession>A0A6P4BH45</accession>
<dbReference type="PANTHER" id="PTHR31374">
    <property type="entry name" value="AUXIN-INDUCED PROTEIN-LIKE-RELATED"/>
    <property type="match status" value="1"/>
</dbReference>
<protein>
    <submittedName>
        <fullName evidence="3">Auxin-responsive protein SAUR50</fullName>
    </submittedName>
</protein>
<sequence length="136" mass="15499">MSTNNYREERKRGLVMLRVFIRKLKRGFSALAAIRGPDRCNFSDEEPELEVSSTKVPEDVKEGHFAVFAVKGTEKERFIVELGYLSCPAFLSLLEQAKEEYGFRQKGALAVPCLPEEMQKILQERRECNLTVIGGQ</sequence>
<dbReference type="GO" id="GO:0009733">
    <property type="term" value="P:response to auxin"/>
    <property type="evidence" value="ECO:0007669"/>
    <property type="project" value="InterPro"/>
</dbReference>
<dbReference type="GeneID" id="107431869"/>
<reference evidence="3" key="1">
    <citation type="submission" date="2025-08" db="UniProtKB">
        <authorList>
            <consortium name="RefSeq"/>
        </authorList>
    </citation>
    <scope>IDENTIFICATION</scope>
    <source>
        <tissue evidence="3">Seedling</tissue>
    </source>
</reference>
<dbReference type="RefSeq" id="XP_015898377.1">
    <property type="nucleotide sequence ID" value="XM_016042891.4"/>
</dbReference>
<dbReference type="PANTHER" id="PTHR31374:SF19">
    <property type="entry name" value="F8A24.8 PROTEIN"/>
    <property type="match status" value="1"/>
</dbReference>
<proteinExistence type="inferred from homology"/>
<dbReference type="FunCoup" id="A0A6P4BH45">
    <property type="interactions" value="166"/>
</dbReference>
<dbReference type="Pfam" id="PF02519">
    <property type="entry name" value="Auxin_inducible"/>
    <property type="match status" value="1"/>
</dbReference>
<evidence type="ECO:0000313" key="3">
    <source>
        <dbReference type="RefSeq" id="XP_015898377.1"/>
    </source>
</evidence>
<dbReference type="KEGG" id="zju:107431869"/>
<evidence type="ECO:0000313" key="2">
    <source>
        <dbReference type="Proteomes" id="UP001652623"/>
    </source>
</evidence>
<dbReference type="AlphaFoldDB" id="A0A6P4BH45"/>
<evidence type="ECO:0000256" key="1">
    <source>
        <dbReference type="ARBA" id="ARBA00006974"/>
    </source>
</evidence>
<dbReference type="Proteomes" id="UP001652623">
    <property type="component" value="Chromosome 11"/>
</dbReference>
<gene>
    <name evidence="3" type="primary">LOC107431869</name>
</gene>
<dbReference type="InParanoid" id="A0A6P4BH45"/>
<organism evidence="2 3">
    <name type="scientific">Ziziphus jujuba</name>
    <name type="common">Chinese jujube</name>
    <name type="synonym">Ziziphus sativa</name>
    <dbReference type="NCBI Taxonomy" id="326968"/>
    <lineage>
        <taxon>Eukaryota</taxon>
        <taxon>Viridiplantae</taxon>
        <taxon>Streptophyta</taxon>
        <taxon>Embryophyta</taxon>
        <taxon>Tracheophyta</taxon>
        <taxon>Spermatophyta</taxon>
        <taxon>Magnoliopsida</taxon>
        <taxon>eudicotyledons</taxon>
        <taxon>Gunneridae</taxon>
        <taxon>Pentapetalae</taxon>
        <taxon>rosids</taxon>
        <taxon>fabids</taxon>
        <taxon>Rosales</taxon>
        <taxon>Rhamnaceae</taxon>
        <taxon>Paliureae</taxon>
        <taxon>Ziziphus</taxon>
    </lineage>
</organism>
<comment type="similarity">
    <text evidence="1">Belongs to the ARG7 family.</text>
</comment>
<dbReference type="InterPro" id="IPR003676">
    <property type="entry name" value="SAUR_fam"/>
</dbReference>